<dbReference type="InterPro" id="IPR036291">
    <property type="entry name" value="NAD(P)-bd_dom_sf"/>
</dbReference>
<feature type="domain" description="NAD-dependent epimerase/dehydratase" evidence="1">
    <location>
        <begin position="3"/>
        <end position="226"/>
    </location>
</feature>
<evidence type="ECO:0000259" key="1">
    <source>
        <dbReference type="Pfam" id="PF01370"/>
    </source>
</evidence>
<reference evidence="2 3" key="1">
    <citation type="submission" date="2018-12" db="EMBL/GenBank/DDBJ databases">
        <authorList>
            <person name="Toschakov S.V."/>
        </authorList>
    </citation>
    <scope>NUCLEOTIDE SEQUENCE [LARGE SCALE GENOMIC DNA]</scope>
    <source>
        <strain evidence="2 3">GM2012</strain>
    </source>
</reference>
<evidence type="ECO:0000313" key="2">
    <source>
        <dbReference type="EMBL" id="RUL84193.1"/>
    </source>
</evidence>
<dbReference type="Gene3D" id="3.40.50.720">
    <property type="entry name" value="NAD(P)-binding Rossmann-like Domain"/>
    <property type="match status" value="1"/>
</dbReference>
<dbReference type="EMBL" id="RYZH01000052">
    <property type="protein sequence ID" value="RUL84193.1"/>
    <property type="molecule type" value="Genomic_DNA"/>
</dbReference>
<dbReference type="InterPro" id="IPR001509">
    <property type="entry name" value="Epimerase_deHydtase"/>
</dbReference>
<organism evidence="2 3">
    <name type="scientific">Tautonia sociabilis</name>
    <dbReference type="NCBI Taxonomy" id="2080755"/>
    <lineage>
        <taxon>Bacteria</taxon>
        <taxon>Pseudomonadati</taxon>
        <taxon>Planctomycetota</taxon>
        <taxon>Planctomycetia</taxon>
        <taxon>Isosphaerales</taxon>
        <taxon>Isosphaeraceae</taxon>
        <taxon>Tautonia</taxon>
    </lineage>
</organism>
<keyword evidence="3" id="KW-1185">Reference proteome</keyword>
<gene>
    <name evidence="2" type="ORF">TsocGM_20940</name>
</gene>
<dbReference type="Pfam" id="PF01370">
    <property type="entry name" value="Epimerase"/>
    <property type="match status" value="1"/>
</dbReference>
<name>A0A432MET2_9BACT</name>
<sequence length="310" mass="33972">MKILFTGGSSFTGLWFLRELSAAGHEVTAVFRRRPDDYDDEPRRSRVRLASEVCLPVFRCSFGDDTFLSLLDEGGFDLLCHHGADVTNYKSPDFDAVAALRNNTANLPRVLSAFKAAGGRSVLLTGSIAERGEGAGSQGLPEFSPYGLSKALTFHTVRHYCESAGLGLGKFVIPNPFGPFEDPRFTAYLMRHWLAGTRPSCATPLYIRDNIHVSLLAKAYARFASELPSTGLSRLNPSGYIESQGAFALRMARAMEARLGLPCPVDLSPQVDFPEPRIRINTDPLDPASLGWDEQSAWDAIAEYYTARSG</sequence>
<dbReference type="AlphaFoldDB" id="A0A432MET2"/>
<proteinExistence type="predicted"/>
<reference evidence="2 3" key="2">
    <citation type="submission" date="2019-01" db="EMBL/GenBank/DDBJ databases">
        <title>Tautonia sociabilis, a novel thermotolerant planctomycete of Isosphaeraceae family, isolated from a 4000 m deep subterranean habitat.</title>
        <authorList>
            <person name="Kovaleva O.L."/>
            <person name="Elcheninov A.G."/>
            <person name="Van Heerden E."/>
            <person name="Toshchakov S.V."/>
            <person name="Novikov A."/>
            <person name="Bonch-Osmolovskaya E.A."/>
            <person name="Kublanov I.V."/>
        </authorList>
    </citation>
    <scope>NUCLEOTIDE SEQUENCE [LARGE SCALE GENOMIC DNA]</scope>
    <source>
        <strain evidence="2 3">GM2012</strain>
    </source>
</reference>
<dbReference type="SUPFAM" id="SSF51735">
    <property type="entry name" value="NAD(P)-binding Rossmann-fold domains"/>
    <property type="match status" value="1"/>
</dbReference>
<protein>
    <submittedName>
        <fullName evidence="2">NAD(P)-dependent oxidoreductase</fullName>
    </submittedName>
</protein>
<comment type="caution">
    <text evidence="2">The sequence shown here is derived from an EMBL/GenBank/DDBJ whole genome shotgun (WGS) entry which is preliminary data.</text>
</comment>
<dbReference type="RefSeq" id="WP_126727412.1">
    <property type="nucleotide sequence ID" value="NZ_RYZH01000052.1"/>
</dbReference>
<evidence type="ECO:0000313" key="3">
    <source>
        <dbReference type="Proteomes" id="UP000280296"/>
    </source>
</evidence>
<dbReference type="OrthoDB" id="183072at2"/>
<accession>A0A432MET2</accession>
<dbReference type="Proteomes" id="UP000280296">
    <property type="component" value="Unassembled WGS sequence"/>
</dbReference>